<sequence length="87" mass="10011">MAFNPCPLCGLPSKLKKIKSHNENLYAYQCELHGRFCLTEFIENKIHLPDSAELRLKVEQKVLKQVSNQFAFKDALQAVVVIHEKDL</sequence>
<name>A0ABY9SG29_9ENTR</name>
<accession>A0ABY9SG29</accession>
<keyword evidence="2" id="KW-1185">Reference proteome</keyword>
<dbReference type="EMBL" id="CP133838">
    <property type="protein sequence ID" value="WMY76407.1"/>
    <property type="molecule type" value="Genomic_DNA"/>
</dbReference>
<organism evidence="1 2">
    <name type="scientific">Buttiauxella selenatireducens</name>
    <dbReference type="NCBI Taxonomy" id="3073902"/>
    <lineage>
        <taxon>Bacteria</taxon>
        <taxon>Pseudomonadati</taxon>
        <taxon>Pseudomonadota</taxon>
        <taxon>Gammaproteobacteria</taxon>
        <taxon>Enterobacterales</taxon>
        <taxon>Enterobacteriaceae</taxon>
        <taxon>Buttiauxella</taxon>
    </lineage>
</organism>
<reference evidence="1 2" key="1">
    <citation type="submission" date="2023-09" db="EMBL/GenBank/DDBJ databases">
        <title>Buttiauxella selenatireducens sp. nov., isolated from the rhizosphere of Cardamine hupingshanesis.</title>
        <authorList>
            <person name="Zhang S."/>
            <person name="Xu Z."/>
            <person name="Wang H."/>
            <person name="Guo Y."/>
        </authorList>
    </citation>
    <scope>NUCLEOTIDE SEQUENCE [LARGE SCALE GENOMIC DNA]</scope>
    <source>
        <strain evidence="1 2">R73</strain>
    </source>
</reference>
<evidence type="ECO:0000313" key="1">
    <source>
        <dbReference type="EMBL" id="WMY76407.1"/>
    </source>
</evidence>
<gene>
    <name evidence="1" type="ORF">RHD99_10985</name>
</gene>
<protein>
    <submittedName>
        <fullName evidence="1">Uncharacterized protein</fullName>
    </submittedName>
</protein>
<dbReference type="RefSeq" id="WP_309878782.1">
    <property type="nucleotide sequence ID" value="NZ_CP133838.1"/>
</dbReference>
<proteinExistence type="predicted"/>
<evidence type="ECO:0000313" key="2">
    <source>
        <dbReference type="Proteomes" id="UP001246690"/>
    </source>
</evidence>
<dbReference type="Proteomes" id="UP001246690">
    <property type="component" value="Chromosome"/>
</dbReference>